<dbReference type="Pfam" id="PF17136">
    <property type="entry name" value="ribosomal_L24"/>
    <property type="match status" value="1"/>
</dbReference>
<keyword evidence="4 8" id="KW-0689">Ribosomal protein</keyword>
<dbReference type="InterPro" id="IPR008991">
    <property type="entry name" value="Translation_prot_SH3-like_sf"/>
</dbReference>
<evidence type="ECO:0000259" key="10">
    <source>
        <dbReference type="SMART" id="SM00739"/>
    </source>
</evidence>
<dbReference type="EMBL" id="LN794217">
    <property type="protein sequence ID" value="CEO17982.1"/>
    <property type="molecule type" value="Genomic_DNA"/>
</dbReference>
<dbReference type="CDD" id="cd06089">
    <property type="entry name" value="KOW_RPL26"/>
    <property type="match status" value="1"/>
</dbReference>
<sequence>MIKLKVKKGDEVVVITGKHKGKKGKILKVFPEDSKVIVSGVNLVKKHTKPNQMSEGGIITKELPIHISNIAHIDPKTGNPTKVAFKFLEDGSKVRVSKKSGEIIGKEGK</sequence>
<keyword evidence="5 8" id="KW-0687">Ribonucleoprotein</keyword>
<evidence type="ECO:0000313" key="11">
    <source>
        <dbReference type="EMBL" id="CEO17982.1"/>
    </source>
</evidence>
<dbReference type="SUPFAM" id="SSF50104">
    <property type="entry name" value="Translation proteins SH3-like domain"/>
    <property type="match status" value="1"/>
</dbReference>
<evidence type="ECO:0000256" key="6">
    <source>
        <dbReference type="ARBA" id="ARBA00035206"/>
    </source>
</evidence>
<organism evidence="11 12">
    <name type="scientific">Rickettsia monacensis</name>
    <dbReference type="NCBI Taxonomy" id="109232"/>
    <lineage>
        <taxon>Bacteria</taxon>
        <taxon>Pseudomonadati</taxon>
        <taxon>Pseudomonadota</taxon>
        <taxon>Alphaproteobacteria</taxon>
        <taxon>Rickettsiales</taxon>
        <taxon>Rickettsiaceae</taxon>
        <taxon>Rickettsieae</taxon>
        <taxon>Rickettsia</taxon>
        <taxon>spotted fever group</taxon>
    </lineage>
</organism>
<dbReference type="GO" id="GO:0006412">
    <property type="term" value="P:translation"/>
    <property type="evidence" value="ECO:0007669"/>
    <property type="project" value="UniProtKB-UniRule"/>
</dbReference>
<feature type="domain" description="KOW" evidence="10">
    <location>
        <begin position="5"/>
        <end position="32"/>
    </location>
</feature>
<evidence type="ECO:0000256" key="1">
    <source>
        <dbReference type="ARBA" id="ARBA00010618"/>
    </source>
</evidence>
<dbReference type="PROSITE" id="PS01108">
    <property type="entry name" value="RIBOSOMAL_L24"/>
    <property type="match status" value="1"/>
</dbReference>
<keyword evidence="12" id="KW-1185">Reference proteome</keyword>
<dbReference type="InterPro" id="IPR057264">
    <property type="entry name" value="Ribosomal_uL24_C"/>
</dbReference>
<dbReference type="AlphaFoldDB" id="A0A0B7J1E1"/>
<dbReference type="NCBIfam" id="TIGR01079">
    <property type="entry name" value="rplX_bact"/>
    <property type="match status" value="1"/>
</dbReference>
<dbReference type="Proteomes" id="UP000018149">
    <property type="component" value="Chromosome I"/>
</dbReference>
<evidence type="ECO:0000256" key="8">
    <source>
        <dbReference type="HAMAP-Rule" id="MF_01326"/>
    </source>
</evidence>
<keyword evidence="3 8" id="KW-0694">RNA-binding</keyword>
<evidence type="ECO:0000256" key="5">
    <source>
        <dbReference type="ARBA" id="ARBA00023274"/>
    </source>
</evidence>
<dbReference type="STRING" id="109232.RMONA_08165"/>
<gene>
    <name evidence="8 11" type="primary">rplX</name>
    <name evidence="11" type="ORF">RMONA_08165</name>
</gene>
<dbReference type="HAMAP" id="MF_01326_B">
    <property type="entry name" value="Ribosomal_uL24_B"/>
    <property type="match status" value="1"/>
</dbReference>
<evidence type="ECO:0000256" key="7">
    <source>
        <dbReference type="ARBA" id="ARBA00058688"/>
    </source>
</evidence>
<comment type="similarity">
    <text evidence="1 8 9">Belongs to the universal ribosomal protein uL24 family.</text>
</comment>
<dbReference type="InterPro" id="IPR041988">
    <property type="entry name" value="Ribosomal_uL24_KOW"/>
</dbReference>
<dbReference type="SMART" id="SM00739">
    <property type="entry name" value="KOW"/>
    <property type="match status" value="1"/>
</dbReference>
<dbReference type="InterPro" id="IPR014722">
    <property type="entry name" value="Rib_uL2_dom2"/>
</dbReference>
<dbReference type="Gene3D" id="2.30.30.30">
    <property type="match status" value="1"/>
</dbReference>
<evidence type="ECO:0000256" key="9">
    <source>
        <dbReference type="RuleBase" id="RU003477"/>
    </source>
</evidence>
<accession>A0A0B7J1E1</accession>
<evidence type="ECO:0000256" key="4">
    <source>
        <dbReference type="ARBA" id="ARBA00022980"/>
    </source>
</evidence>
<dbReference type="GO" id="GO:0003735">
    <property type="term" value="F:structural constituent of ribosome"/>
    <property type="evidence" value="ECO:0007669"/>
    <property type="project" value="InterPro"/>
</dbReference>
<comment type="subunit">
    <text evidence="8">Part of the 50S ribosomal subunit.</text>
</comment>
<dbReference type="InterPro" id="IPR005824">
    <property type="entry name" value="KOW"/>
</dbReference>
<comment type="function">
    <text evidence="8">One of two assembly initiator proteins, it binds directly to the 5'-end of the 23S rRNA, where it nucleates assembly of the 50S subunit.</text>
</comment>
<dbReference type="GO" id="GO:1990904">
    <property type="term" value="C:ribonucleoprotein complex"/>
    <property type="evidence" value="ECO:0007669"/>
    <property type="project" value="UniProtKB-KW"/>
</dbReference>
<dbReference type="FunFam" id="2.30.30.30:FF:000004">
    <property type="entry name" value="50S ribosomal protein L24"/>
    <property type="match status" value="1"/>
</dbReference>
<reference evidence="12" key="2">
    <citation type="submission" date="2015-01" db="EMBL/GenBank/DDBJ databases">
        <authorList>
            <person name="Felsheim R."/>
        </authorList>
    </citation>
    <scope>NUCLEOTIDE SEQUENCE [LARGE SCALE GENOMIC DNA]</scope>
    <source>
        <strain evidence="12">IrR/Munich</strain>
    </source>
</reference>
<dbReference type="Pfam" id="PF00467">
    <property type="entry name" value="KOW"/>
    <property type="match status" value="1"/>
</dbReference>
<dbReference type="KEGG" id="rmc:RMONA_08165"/>
<evidence type="ECO:0000256" key="2">
    <source>
        <dbReference type="ARBA" id="ARBA00022730"/>
    </source>
</evidence>
<protein>
    <recommendedName>
        <fullName evidence="6 8">Large ribosomal subunit protein uL24</fullName>
    </recommendedName>
</protein>
<dbReference type="HOGENOM" id="CLU_093315_2_0_5"/>
<evidence type="ECO:0000256" key="3">
    <source>
        <dbReference type="ARBA" id="ARBA00022884"/>
    </source>
</evidence>
<keyword evidence="2 8" id="KW-0699">rRNA-binding</keyword>
<dbReference type="InterPro" id="IPR005825">
    <property type="entry name" value="Ribosomal_uL24_CS"/>
</dbReference>
<name>A0A0B7J1E1_9RICK</name>
<dbReference type="RefSeq" id="WP_023507977.1">
    <property type="nucleotide sequence ID" value="NZ_LN794217.1"/>
</dbReference>
<dbReference type="GO" id="GO:0019843">
    <property type="term" value="F:rRNA binding"/>
    <property type="evidence" value="ECO:0007669"/>
    <property type="project" value="UniProtKB-UniRule"/>
</dbReference>
<reference evidence="11 12" key="1">
    <citation type="submission" date="2015-01" db="EMBL/GenBank/DDBJ databases">
        <title>Draft genome sequence of Rickettsia monacensis strain IrR/Munich.</title>
        <authorList>
            <person name="Felsheim R.F."/>
            <person name="Johnson S.L."/>
            <person name="Kurtti T.J."/>
            <person name="Munderloh U.G."/>
        </authorList>
    </citation>
    <scope>NUCLEOTIDE SEQUENCE [LARGE SCALE GENOMIC DNA]</scope>
    <source>
        <strain evidence="11 12">IrR/Munich</strain>
    </source>
</reference>
<evidence type="ECO:0000313" key="12">
    <source>
        <dbReference type="Proteomes" id="UP000018149"/>
    </source>
</evidence>
<dbReference type="PANTHER" id="PTHR12903">
    <property type="entry name" value="MITOCHONDRIAL RIBOSOMAL PROTEIN L24"/>
    <property type="match status" value="1"/>
</dbReference>
<proteinExistence type="inferred from homology"/>
<dbReference type="GO" id="GO:0005840">
    <property type="term" value="C:ribosome"/>
    <property type="evidence" value="ECO:0007669"/>
    <property type="project" value="UniProtKB-KW"/>
</dbReference>
<dbReference type="InterPro" id="IPR003256">
    <property type="entry name" value="Ribosomal_uL24"/>
</dbReference>
<comment type="function">
    <text evidence="7 8">One of the proteins that surrounds the polypeptide exit tunnel on the outside of the subunit.</text>
</comment>